<dbReference type="CDD" id="cd00077">
    <property type="entry name" value="HDc"/>
    <property type="match status" value="1"/>
</dbReference>
<evidence type="ECO:0000313" key="3">
    <source>
        <dbReference type="Proteomes" id="UP000823790"/>
    </source>
</evidence>
<dbReference type="PANTHER" id="PTHR43155">
    <property type="entry name" value="CYCLIC DI-GMP PHOSPHODIESTERASE PA4108-RELATED"/>
    <property type="match status" value="1"/>
</dbReference>
<dbReference type="Gene3D" id="1.10.3210.10">
    <property type="entry name" value="Hypothetical protein af1432"/>
    <property type="match status" value="1"/>
</dbReference>
<dbReference type="InterPro" id="IPR003607">
    <property type="entry name" value="HD/PDEase_dom"/>
</dbReference>
<accession>A0ABS4DNW1</accession>
<dbReference type="PANTHER" id="PTHR43155:SF2">
    <property type="entry name" value="CYCLIC DI-GMP PHOSPHODIESTERASE PA4108"/>
    <property type="match status" value="1"/>
</dbReference>
<protein>
    <submittedName>
        <fullName evidence="2">HD-GYP domain-containing protein</fullName>
    </submittedName>
</protein>
<dbReference type="Pfam" id="PF11871">
    <property type="entry name" value="DUF3391"/>
    <property type="match status" value="1"/>
</dbReference>
<dbReference type="InterPro" id="IPR021812">
    <property type="entry name" value="DUF3391"/>
</dbReference>
<gene>
    <name evidence="2" type="ORF">J7I44_10470</name>
</gene>
<dbReference type="RefSeq" id="WP_209620083.1">
    <property type="nucleotide sequence ID" value="NZ_JAGJRS010000019.1"/>
</dbReference>
<name>A0ABS4DNW1_9GAMM</name>
<keyword evidence="3" id="KW-1185">Reference proteome</keyword>
<evidence type="ECO:0000259" key="1">
    <source>
        <dbReference type="PROSITE" id="PS51832"/>
    </source>
</evidence>
<dbReference type="InterPro" id="IPR037522">
    <property type="entry name" value="HD_GYP_dom"/>
</dbReference>
<dbReference type="SUPFAM" id="SSF109604">
    <property type="entry name" value="HD-domain/PDEase-like"/>
    <property type="match status" value="1"/>
</dbReference>
<feature type="domain" description="HD-GYP" evidence="1">
    <location>
        <begin position="132"/>
        <end position="328"/>
    </location>
</feature>
<evidence type="ECO:0000313" key="2">
    <source>
        <dbReference type="EMBL" id="MBP1474722.1"/>
    </source>
</evidence>
<comment type="caution">
    <text evidence="2">The sequence shown here is derived from an EMBL/GenBank/DDBJ whole genome shotgun (WGS) entry which is preliminary data.</text>
</comment>
<proteinExistence type="predicted"/>
<organism evidence="2 3">
    <name type="scientific">Frateuria flava</name>
    <dbReference type="NCBI Taxonomy" id="2821489"/>
    <lineage>
        <taxon>Bacteria</taxon>
        <taxon>Pseudomonadati</taxon>
        <taxon>Pseudomonadota</taxon>
        <taxon>Gammaproteobacteria</taxon>
        <taxon>Lysobacterales</taxon>
        <taxon>Rhodanobacteraceae</taxon>
        <taxon>Frateuria</taxon>
    </lineage>
</organism>
<dbReference type="Proteomes" id="UP000823790">
    <property type="component" value="Unassembled WGS sequence"/>
</dbReference>
<dbReference type="EMBL" id="JAGJRS010000019">
    <property type="protein sequence ID" value="MBP1474722.1"/>
    <property type="molecule type" value="Genomic_DNA"/>
</dbReference>
<dbReference type="PROSITE" id="PS51832">
    <property type="entry name" value="HD_GYP"/>
    <property type="match status" value="1"/>
</dbReference>
<dbReference type="Pfam" id="PF13487">
    <property type="entry name" value="HD_5"/>
    <property type="match status" value="1"/>
</dbReference>
<reference evidence="2 3" key="1">
    <citation type="submission" date="2021-04" db="EMBL/GenBank/DDBJ databases">
        <authorList>
            <person name="Huq M.A."/>
        </authorList>
    </citation>
    <scope>NUCLEOTIDE SEQUENCE [LARGE SCALE GENOMIC DNA]</scope>
    <source>
        <strain evidence="2 3">MAH-13</strain>
    </source>
</reference>
<sequence>MDVSDLQVGMYVCRLDRPWEETPFPLQGLALTSMESIQALRAYCERVYIDARRLVTDPATQASVITRSQVSTQRFTASTRYASAVSMDTELPHAQEALDNATAMLDRIFEDVTSGRELSAEHVERAVRPLVASVLRNADAFFWVEGLRGHDSYSYRHAISCSALAAAFGRHMGFAEETIISMAAGGLLMDVGKARLPRELLEHPGALSLQEMETVRAHVLEGIAILADSRIVDPDVLDIVRHHHERYDGSGYPARLMGSHIPLPGRMLGIVDSYDAMVSPRPYRAAVSRHTALRRIYAERDRLFQDELVEQFQVCMGVYPTGSLVELSTGEIAVVMAQNQARRLRPRVVLLSTPQKQRVNDFQVIDLMHHEASGAINIVRSLAPGDCPIDTSDLFVAA</sequence>